<evidence type="ECO:0000256" key="2">
    <source>
        <dbReference type="ARBA" id="ARBA00023242"/>
    </source>
</evidence>
<evidence type="ECO:0000313" key="5">
    <source>
        <dbReference type="EMBL" id="RKP21503.1"/>
    </source>
</evidence>
<dbReference type="Proteomes" id="UP000030755">
    <property type="component" value="Unassembled WGS sequence"/>
</dbReference>
<evidence type="ECO:0000313" key="7">
    <source>
        <dbReference type="Proteomes" id="UP000281549"/>
    </source>
</evidence>
<feature type="repeat" description="TPR" evidence="3">
    <location>
        <begin position="53"/>
        <end position="86"/>
    </location>
</feature>
<accession>A0A075AYV7</accession>
<feature type="repeat" description="TPR" evidence="3">
    <location>
        <begin position="123"/>
        <end position="156"/>
    </location>
</feature>
<dbReference type="Pfam" id="PF14559">
    <property type="entry name" value="TPR_19"/>
    <property type="match status" value="1"/>
</dbReference>
<comment type="subcellular location">
    <subcellularLocation>
        <location evidence="1">Nucleus</location>
    </subcellularLocation>
</comment>
<dbReference type="GO" id="GO:0010468">
    <property type="term" value="P:regulation of gene expression"/>
    <property type="evidence" value="ECO:0007669"/>
    <property type="project" value="TreeGrafter"/>
</dbReference>
<dbReference type="STRING" id="988480.A0A075AYV7"/>
<proteinExistence type="predicted"/>
<dbReference type="InterPro" id="IPR019734">
    <property type="entry name" value="TPR_rpt"/>
</dbReference>
<organism evidence="4 6">
    <name type="scientific">Rozella allomycis (strain CSF55)</name>
    <dbReference type="NCBI Taxonomy" id="988480"/>
    <lineage>
        <taxon>Eukaryota</taxon>
        <taxon>Fungi</taxon>
        <taxon>Fungi incertae sedis</taxon>
        <taxon>Cryptomycota</taxon>
        <taxon>Cryptomycota incertae sedis</taxon>
        <taxon>Rozella</taxon>
    </lineage>
</organism>
<dbReference type="SUPFAM" id="SSF48452">
    <property type="entry name" value="TPR-like"/>
    <property type="match status" value="1"/>
</dbReference>
<dbReference type="GO" id="GO:0005634">
    <property type="term" value="C:nucleus"/>
    <property type="evidence" value="ECO:0007669"/>
    <property type="project" value="UniProtKB-SubCell"/>
</dbReference>
<dbReference type="InterPro" id="IPR051630">
    <property type="entry name" value="Corepressor-Demethylase"/>
</dbReference>
<dbReference type="OMA" id="PKFVDAW"/>
<dbReference type="FunFam" id="1.25.40.10:FF:000403">
    <property type="entry name" value="General transcriptional repressor, putative"/>
    <property type="match status" value="1"/>
</dbReference>
<dbReference type="PANTHER" id="PTHR14017:SF1">
    <property type="entry name" value="LD02225P"/>
    <property type="match status" value="1"/>
</dbReference>
<dbReference type="AlphaFoldDB" id="A0A075AYV7"/>
<keyword evidence="3" id="KW-0802">TPR repeat</keyword>
<dbReference type="Proteomes" id="UP000281549">
    <property type="component" value="Unassembled WGS sequence"/>
</dbReference>
<dbReference type="PANTHER" id="PTHR14017">
    <property type="entry name" value="LYSINE-SPECIFIC DEMETHYLASE"/>
    <property type="match status" value="1"/>
</dbReference>
<dbReference type="PROSITE" id="PS50293">
    <property type="entry name" value="TPR_REGION"/>
    <property type="match status" value="1"/>
</dbReference>
<dbReference type="Pfam" id="PF13181">
    <property type="entry name" value="TPR_8"/>
    <property type="match status" value="2"/>
</dbReference>
<evidence type="ECO:0000313" key="4">
    <source>
        <dbReference type="EMBL" id="EPZ35309.1"/>
    </source>
</evidence>
<dbReference type="Pfam" id="PF13432">
    <property type="entry name" value="TPR_16"/>
    <property type="match status" value="1"/>
</dbReference>
<dbReference type="SMART" id="SM00028">
    <property type="entry name" value="TPR"/>
    <property type="match status" value="8"/>
</dbReference>
<reference evidence="5" key="3">
    <citation type="submission" date="2018-08" db="EMBL/GenBank/DDBJ databases">
        <title>Leveraging single-cell genomics to expand the Fungal Tree of Life.</title>
        <authorList>
            <consortium name="DOE Joint Genome Institute"/>
            <person name="Ahrendt S.R."/>
            <person name="Quandt C.A."/>
            <person name="Ciobanu D."/>
            <person name="Clum A."/>
            <person name="Salamov A."/>
            <person name="Andreopoulos B."/>
            <person name="Cheng J.-F."/>
            <person name="Woyke T."/>
            <person name="Pelin A."/>
            <person name="Henrissat B."/>
            <person name="Reynolds N."/>
            <person name="Benny G.L."/>
            <person name="Smith M.E."/>
            <person name="James T.Y."/>
            <person name="Grigoriev I.V."/>
        </authorList>
    </citation>
    <scope>NUCLEOTIDE SEQUENCE</scope>
    <source>
        <strain evidence="5">CSF55</strain>
    </source>
</reference>
<dbReference type="InterPro" id="IPR011990">
    <property type="entry name" value="TPR-like_helical_dom_sf"/>
</dbReference>
<evidence type="ECO:0000256" key="1">
    <source>
        <dbReference type="ARBA" id="ARBA00004123"/>
    </source>
</evidence>
<name>A0A075AYV7_ROZAC</name>
<sequence length="294" mass="34229">MTASSSVMASSQKLASLTEQTWIQIGALSDLLNESDRSFQAYEYALRHNPYSIQALKQLAVFYKNKESYSKAAEYYQRAINIEAHNGETWANLAYCYLMTDELQKSYSAYQQALYNLSNPRDPNMWYGIARLYDRYSSYEHAEEAYNAVLKMDPRFEKANDIYFRLGLLYKHQKKFETSVECLRYVLTNRPKSMTESDILFEIGHVYECSGDIASAKEVYDKLLLENSKNVKCLQQLGWLLQQPSKYQNFEIAVHLLNRCLELKPNDGQVLYLLGRAYMAQKNYTKAYEVFQNA</sequence>
<evidence type="ECO:0000313" key="6">
    <source>
        <dbReference type="Proteomes" id="UP000030755"/>
    </source>
</evidence>
<keyword evidence="6" id="KW-1185">Reference proteome</keyword>
<feature type="repeat" description="TPR" evidence="3">
    <location>
        <begin position="160"/>
        <end position="193"/>
    </location>
</feature>
<evidence type="ECO:0000256" key="3">
    <source>
        <dbReference type="PROSITE-ProRule" id="PRU00339"/>
    </source>
</evidence>
<dbReference type="Gene3D" id="1.25.40.10">
    <property type="entry name" value="Tetratricopeptide repeat domain"/>
    <property type="match status" value="3"/>
</dbReference>
<feature type="repeat" description="TPR" evidence="3">
    <location>
        <begin position="19"/>
        <end position="52"/>
    </location>
</feature>
<dbReference type="HOGENOM" id="CLU_003728_4_1_1"/>
<dbReference type="GO" id="GO:0000978">
    <property type="term" value="F:RNA polymerase II cis-regulatory region sequence-specific DNA binding"/>
    <property type="evidence" value="ECO:0007669"/>
    <property type="project" value="TreeGrafter"/>
</dbReference>
<reference evidence="4 6" key="1">
    <citation type="journal article" date="2013" name="Curr. Biol.">
        <title>Shared signatures of parasitism and phylogenomics unite Cryptomycota and microsporidia.</title>
        <authorList>
            <person name="James T.Y."/>
            <person name="Pelin A."/>
            <person name="Bonen L."/>
            <person name="Ahrendt S."/>
            <person name="Sain D."/>
            <person name="Corradi N."/>
            <person name="Stajich J.E."/>
        </authorList>
    </citation>
    <scope>NUCLEOTIDE SEQUENCE [LARGE SCALE GENOMIC DNA]</scope>
    <source>
        <strain evidence="4 6">CSF55</strain>
        <strain evidence="4 6">CSF55</strain>
    </source>
</reference>
<dbReference type="PROSITE" id="PS50005">
    <property type="entry name" value="TPR"/>
    <property type="match status" value="5"/>
</dbReference>
<reference evidence="7" key="2">
    <citation type="journal article" date="2018" name="Nat. Microbiol.">
        <title>Leveraging single-cell genomics to expand the fungal tree of life.</title>
        <authorList>
            <person name="Ahrendt S.R."/>
            <person name="Quandt C.A."/>
            <person name="Ciobanu D."/>
            <person name="Clum A."/>
            <person name="Salamov A."/>
            <person name="Andreopoulos B."/>
            <person name="Cheng J.F."/>
            <person name="Woyke T."/>
            <person name="Pelin A."/>
            <person name="Henrissat B."/>
            <person name="Reynolds N.K."/>
            <person name="Benny G.L."/>
            <person name="Smith M.E."/>
            <person name="James T.Y."/>
            <person name="Grigoriev I.V."/>
        </authorList>
    </citation>
    <scope>NUCLEOTIDE SEQUENCE [LARGE SCALE GENOMIC DNA]</scope>
    <source>
        <strain evidence="7">CSF55</strain>
    </source>
</reference>
<dbReference type="EMBL" id="ML004949">
    <property type="protein sequence ID" value="RKP21503.1"/>
    <property type="molecule type" value="Genomic_DNA"/>
</dbReference>
<feature type="repeat" description="TPR" evidence="3">
    <location>
        <begin position="197"/>
        <end position="230"/>
    </location>
</feature>
<keyword evidence="2" id="KW-0539">Nucleus</keyword>
<dbReference type="GO" id="GO:0031490">
    <property type="term" value="F:chromatin DNA binding"/>
    <property type="evidence" value="ECO:0007669"/>
    <property type="project" value="TreeGrafter"/>
</dbReference>
<feature type="non-terminal residue" evidence="4">
    <location>
        <position position="294"/>
    </location>
</feature>
<dbReference type="EMBL" id="KE560848">
    <property type="protein sequence ID" value="EPZ35309.1"/>
    <property type="molecule type" value="Genomic_DNA"/>
</dbReference>
<gene>
    <name evidence="4" type="ORF">O9G_000705</name>
    <name evidence="5" type="ORF">ROZALSC1DRAFT_27087</name>
</gene>
<dbReference type="OrthoDB" id="418911at2759"/>
<protein>
    <submittedName>
        <fullName evidence="5">TPR-like protein</fullName>
    </submittedName>
    <submittedName>
        <fullName evidence="4">Tetratricopeptide-like helical domain-containing protein</fullName>
    </submittedName>
</protein>